<comment type="caution">
    <text evidence="2">The sequence shown here is derived from an EMBL/GenBank/DDBJ whole genome shotgun (WGS) entry which is preliminary data.</text>
</comment>
<dbReference type="RefSeq" id="WP_066464081.1">
    <property type="nucleotide sequence ID" value="NZ_MATO01000034.1"/>
</dbReference>
<dbReference type="Gene3D" id="3.40.50.880">
    <property type="match status" value="1"/>
</dbReference>
<accession>A0A1C0YU84</accession>
<reference evidence="2 3" key="1">
    <citation type="submission" date="2016-07" db="EMBL/GenBank/DDBJ databases">
        <title>Caryophanon latum genome sequencing.</title>
        <authorList>
            <person name="Verma A."/>
            <person name="Pal Y."/>
            <person name="Krishnamurthi S."/>
        </authorList>
    </citation>
    <scope>NUCLEOTIDE SEQUENCE [LARGE SCALE GENOMIC DNA]</scope>
    <source>
        <strain evidence="2 3">DSM 14151</strain>
    </source>
</reference>
<name>A0A1C0YU84_9BACL</name>
<dbReference type="InterPro" id="IPR044992">
    <property type="entry name" value="ChyE-like"/>
</dbReference>
<dbReference type="InterPro" id="IPR029062">
    <property type="entry name" value="Class_I_gatase-like"/>
</dbReference>
<dbReference type="Pfam" id="PF00117">
    <property type="entry name" value="GATase"/>
    <property type="match status" value="1"/>
</dbReference>
<dbReference type="EMBL" id="MATO01000034">
    <property type="protein sequence ID" value="OCS90727.1"/>
    <property type="molecule type" value="Genomic_DNA"/>
</dbReference>
<evidence type="ECO:0000313" key="2">
    <source>
        <dbReference type="EMBL" id="OCS90727.1"/>
    </source>
</evidence>
<keyword evidence="3" id="KW-1185">Reference proteome</keyword>
<dbReference type="CDD" id="cd01741">
    <property type="entry name" value="GATase1_1"/>
    <property type="match status" value="1"/>
</dbReference>
<sequence length="225" mass="25435">MKTIFLQHAPYWHGGVLHTIIDGDIIHAYDNPIYPDLDDVGLIIVLGGPQSANEQEAWLNREKAFLKEAIDAKRPILAIGLGAQLIASIIGGIVYPNHAGKEIGYFPVEPAIRPLPFGLFPETLRPFHFHQQAFTLPPGAMVFYRTVYCEQQAFLHTDRVIGLQFHLELDESLRHALLQHEGAFFTVDGYFTMTKEQVAAAPIDPSHHALIERIVRHLQTRLRFM</sequence>
<feature type="domain" description="Glutamine amidotransferase" evidence="1">
    <location>
        <begin position="37"/>
        <end position="174"/>
    </location>
</feature>
<dbReference type="InterPro" id="IPR017926">
    <property type="entry name" value="GATASE"/>
</dbReference>
<gene>
    <name evidence="2" type="ORF">A6K76_01360</name>
</gene>
<proteinExistence type="predicted"/>
<dbReference type="PANTHER" id="PTHR42695">
    <property type="entry name" value="GLUTAMINE AMIDOTRANSFERASE YLR126C-RELATED"/>
    <property type="match status" value="1"/>
</dbReference>
<protein>
    <recommendedName>
        <fullName evidence="1">Glutamine amidotransferase domain-containing protein</fullName>
    </recommendedName>
</protein>
<evidence type="ECO:0000259" key="1">
    <source>
        <dbReference type="Pfam" id="PF00117"/>
    </source>
</evidence>
<dbReference type="PROSITE" id="PS51273">
    <property type="entry name" value="GATASE_TYPE_1"/>
    <property type="match status" value="1"/>
</dbReference>
<dbReference type="PANTHER" id="PTHR42695:SF5">
    <property type="entry name" value="GLUTAMINE AMIDOTRANSFERASE YLR126C-RELATED"/>
    <property type="match status" value="1"/>
</dbReference>
<dbReference type="Proteomes" id="UP000093482">
    <property type="component" value="Unassembled WGS sequence"/>
</dbReference>
<dbReference type="SUPFAM" id="SSF52317">
    <property type="entry name" value="Class I glutamine amidotransferase-like"/>
    <property type="match status" value="1"/>
</dbReference>
<evidence type="ECO:0000313" key="3">
    <source>
        <dbReference type="Proteomes" id="UP000093482"/>
    </source>
</evidence>
<dbReference type="AlphaFoldDB" id="A0A1C0YU84"/>
<dbReference type="GO" id="GO:0005829">
    <property type="term" value="C:cytosol"/>
    <property type="evidence" value="ECO:0007669"/>
    <property type="project" value="TreeGrafter"/>
</dbReference>
<organism evidence="2 3">
    <name type="scientific">Caryophanon latum</name>
    <dbReference type="NCBI Taxonomy" id="33977"/>
    <lineage>
        <taxon>Bacteria</taxon>
        <taxon>Bacillati</taxon>
        <taxon>Bacillota</taxon>
        <taxon>Bacilli</taxon>
        <taxon>Bacillales</taxon>
        <taxon>Caryophanaceae</taxon>
        <taxon>Caryophanon</taxon>
    </lineage>
</organism>